<organism evidence="1 2">
    <name type="scientific">Flavobacterium davisii</name>
    <dbReference type="NCBI Taxonomy" id="2906077"/>
    <lineage>
        <taxon>Bacteria</taxon>
        <taxon>Pseudomonadati</taxon>
        <taxon>Bacteroidota</taxon>
        <taxon>Flavobacteriia</taxon>
        <taxon>Flavobacteriales</taxon>
        <taxon>Flavobacteriaceae</taxon>
        <taxon>Flavobacterium</taxon>
    </lineage>
</organism>
<dbReference type="Proteomes" id="UP001621813">
    <property type="component" value="Unassembled WGS sequence"/>
</dbReference>
<reference evidence="1 2" key="1">
    <citation type="submission" date="2024-02" db="EMBL/GenBank/DDBJ databases">
        <title>Comparative Genomic Analysis of Flavobacterium Species Causing Columnaris Disease of Freshwater Fish in Thailand: Insights into Virulence and Resistance Mechanisms.</title>
        <authorList>
            <person name="Nguyen D."/>
            <person name="Chokmangmeepisarn P."/>
            <person name="Khianchaikhan K."/>
            <person name="Morishita M."/>
            <person name="Bunnoy A."/>
            <person name="Rodkhum C."/>
        </authorList>
    </citation>
    <scope>NUCLEOTIDE SEQUENCE [LARGE SCALE GENOMIC DNA]</scope>
    <source>
        <strain evidence="1 2">KCRT2007</strain>
    </source>
</reference>
<accession>A0ABW8PMM0</accession>
<dbReference type="Pfam" id="PF09357">
    <property type="entry name" value="RteC"/>
    <property type="match status" value="1"/>
</dbReference>
<comment type="caution">
    <text evidence="1">The sequence shown here is derived from an EMBL/GenBank/DDBJ whole genome shotgun (WGS) entry which is preliminary data.</text>
</comment>
<sequence>MNPFCLHFFSELEQEYHAILKSFSDVITLANKMILFLEAKVKQLHTWLKNHVFDTLEEEIYFFKELKPKLAAKLIYYKVILKMECHTPNTKILKKEYYLNKIHEIDWYNKQNKEFFEYYRSRASYRDQEYFIRSFEHNTNSDDCQLLNYDSRLCTQQDYNVAKIMSNDLLCVFLENRLEELDNSCKLPIQGTPINWTASKIDLVELVYALHHQKVFNGGNTDLKEIASYMGKMFNIELEENIYRSYLDIKNRKANPTKFLNSLSDNLNNKIVSEDA</sequence>
<protein>
    <submittedName>
        <fullName evidence="1">RteC domain-containing protein</fullName>
    </submittedName>
</protein>
<evidence type="ECO:0000313" key="2">
    <source>
        <dbReference type="Proteomes" id="UP001621813"/>
    </source>
</evidence>
<dbReference type="EMBL" id="JAZGZR010000005">
    <property type="protein sequence ID" value="MFK7048876.1"/>
    <property type="molecule type" value="Genomic_DNA"/>
</dbReference>
<keyword evidence="2" id="KW-1185">Reference proteome</keyword>
<dbReference type="InterPro" id="IPR018534">
    <property type="entry name" value="Tet_reg_excision_RteC"/>
</dbReference>
<evidence type="ECO:0000313" key="1">
    <source>
        <dbReference type="EMBL" id="MFK7048876.1"/>
    </source>
</evidence>
<dbReference type="RefSeq" id="WP_405322582.1">
    <property type="nucleotide sequence ID" value="NZ_JAZGZR010000005.1"/>
</dbReference>
<name>A0ABW8PMM0_9FLAO</name>
<proteinExistence type="predicted"/>
<gene>
    <name evidence="1" type="ORF">V3Q77_03145</name>
</gene>